<keyword evidence="2 7" id="KW-0489">Methyltransferase</keyword>
<sequence length="329" mass="36595">MKLLPSAHNPDVLTCIANLSNDEVFTPPEIASAMVDQVAEAWARDNGGANIWANPNVTFLDPATKSGVFLREITSRLVEGLVEEIPDLQERVNHILTRQVFGLAITNLTALLSRRSVYCSKWANRKYSIVTEFDNPAGNIWFERTEHDWQGGTREVRVNPATGEDEFVYSNRRCCYCGAGEADYNRGEDLESHAYAFIHTANIADRLERIFGEGMQFDVVIGNPPYQLSDGGAGKSAKPIYQLFVQQAMNLNPAYLSFIVPSRWMAGGKGLESFRQSMLADKRIRHLVDYIDSDEAFPGVDIAGGVSYFLWKRDDPGLCTVDTVMRGGG</sequence>
<evidence type="ECO:0000313" key="7">
    <source>
        <dbReference type="EMBL" id="MDY5141537.1"/>
    </source>
</evidence>
<gene>
    <name evidence="7" type="ORF">R6G74_09485</name>
</gene>
<evidence type="ECO:0000256" key="3">
    <source>
        <dbReference type="ARBA" id="ARBA00022679"/>
    </source>
</evidence>
<dbReference type="EC" id="2.1.1.72" evidence="1"/>
<keyword evidence="3" id="KW-0808">Transferase</keyword>
<evidence type="ECO:0000259" key="6">
    <source>
        <dbReference type="Pfam" id="PF07669"/>
    </source>
</evidence>
<dbReference type="EMBL" id="JAWNFV010000036">
    <property type="protein sequence ID" value="MDY5141537.1"/>
    <property type="molecule type" value="Genomic_DNA"/>
</dbReference>
<dbReference type="InterPro" id="IPR002052">
    <property type="entry name" value="DNA_methylase_N6_adenine_CS"/>
</dbReference>
<dbReference type="PRINTS" id="PR00507">
    <property type="entry name" value="N12N6MTFRASE"/>
</dbReference>
<dbReference type="RefSeq" id="WP_320753145.1">
    <property type="nucleotide sequence ID" value="NZ_JAWNFV010000036.1"/>
</dbReference>
<feature type="domain" description="Type II methyltransferase M.TaqI-like" evidence="6">
    <location>
        <begin position="99"/>
        <end position="297"/>
    </location>
</feature>
<dbReference type="InterPro" id="IPR011639">
    <property type="entry name" value="MethylTrfase_TaqI-like_dom"/>
</dbReference>
<reference evidence="7" key="1">
    <citation type="submission" date="2023-10" db="EMBL/GenBank/DDBJ databases">
        <title>Whole Genome based description of the genera Actinobaculum and Actinotignum reveals a complex phylogenetic relationship within the species included in the genus Actinotignum.</title>
        <authorList>
            <person name="Jensen C.S."/>
            <person name="Dargis R."/>
            <person name="Kemp M."/>
            <person name="Christensen J.J."/>
        </authorList>
    </citation>
    <scope>NUCLEOTIDE SEQUENCE</scope>
    <source>
        <strain evidence="7">SLA_B245</strain>
    </source>
</reference>
<evidence type="ECO:0000256" key="5">
    <source>
        <dbReference type="ARBA" id="ARBA00047942"/>
    </source>
</evidence>
<proteinExistence type="predicted"/>
<keyword evidence="4" id="KW-0949">S-adenosyl-L-methionine</keyword>
<dbReference type="InterPro" id="IPR029063">
    <property type="entry name" value="SAM-dependent_MTases_sf"/>
</dbReference>
<dbReference type="PANTHER" id="PTHR33841">
    <property type="entry name" value="DNA METHYLTRANSFERASE YEEA-RELATED"/>
    <property type="match status" value="1"/>
</dbReference>
<dbReference type="Pfam" id="PF07669">
    <property type="entry name" value="Eco57I"/>
    <property type="match status" value="1"/>
</dbReference>
<dbReference type="InterPro" id="IPR050953">
    <property type="entry name" value="N4_N6_ade-DNA_methylase"/>
</dbReference>
<comment type="caution">
    <text evidence="7">The sequence shown here is derived from an EMBL/GenBank/DDBJ whole genome shotgun (WGS) entry which is preliminary data.</text>
</comment>
<comment type="catalytic activity">
    <reaction evidence="5">
        <text>a 2'-deoxyadenosine in DNA + S-adenosyl-L-methionine = an N(6)-methyl-2'-deoxyadenosine in DNA + S-adenosyl-L-homocysteine + H(+)</text>
        <dbReference type="Rhea" id="RHEA:15197"/>
        <dbReference type="Rhea" id="RHEA-COMP:12418"/>
        <dbReference type="Rhea" id="RHEA-COMP:12419"/>
        <dbReference type="ChEBI" id="CHEBI:15378"/>
        <dbReference type="ChEBI" id="CHEBI:57856"/>
        <dbReference type="ChEBI" id="CHEBI:59789"/>
        <dbReference type="ChEBI" id="CHEBI:90615"/>
        <dbReference type="ChEBI" id="CHEBI:90616"/>
        <dbReference type="EC" id="2.1.1.72"/>
    </reaction>
</comment>
<evidence type="ECO:0000256" key="4">
    <source>
        <dbReference type="ARBA" id="ARBA00022691"/>
    </source>
</evidence>
<dbReference type="Gene3D" id="3.40.50.150">
    <property type="entry name" value="Vaccinia Virus protein VP39"/>
    <property type="match status" value="1"/>
</dbReference>
<dbReference type="SUPFAM" id="SSF53335">
    <property type="entry name" value="S-adenosyl-L-methionine-dependent methyltransferases"/>
    <property type="match status" value="1"/>
</dbReference>
<evidence type="ECO:0000256" key="1">
    <source>
        <dbReference type="ARBA" id="ARBA00011900"/>
    </source>
</evidence>
<organism evidence="7 8">
    <name type="scientific">Actinotignum timonense</name>
    <dbReference type="NCBI Taxonomy" id="1870995"/>
    <lineage>
        <taxon>Bacteria</taxon>
        <taxon>Bacillati</taxon>
        <taxon>Actinomycetota</taxon>
        <taxon>Actinomycetes</taxon>
        <taxon>Actinomycetales</taxon>
        <taxon>Actinomycetaceae</taxon>
        <taxon>Actinotignum</taxon>
    </lineage>
</organism>
<dbReference type="Proteomes" id="UP001288320">
    <property type="component" value="Unassembled WGS sequence"/>
</dbReference>
<dbReference type="PROSITE" id="PS00092">
    <property type="entry name" value="N6_MTASE"/>
    <property type="match status" value="1"/>
</dbReference>
<dbReference type="PANTHER" id="PTHR33841:SF1">
    <property type="entry name" value="DNA METHYLTRANSFERASE A"/>
    <property type="match status" value="1"/>
</dbReference>
<dbReference type="GO" id="GO:0003676">
    <property type="term" value="F:nucleic acid binding"/>
    <property type="evidence" value="ECO:0007669"/>
    <property type="project" value="InterPro"/>
</dbReference>
<protein>
    <recommendedName>
        <fullName evidence="1">site-specific DNA-methyltransferase (adenine-specific)</fullName>
        <ecNumber evidence="1">2.1.1.72</ecNumber>
    </recommendedName>
</protein>
<accession>A0AAW9HQ45</accession>
<dbReference type="GO" id="GO:0009007">
    <property type="term" value="F:site-specific DNA-methyltransferase (adenine-specific) activity"/>
    <property type="evidence" value="ECO:0007669"/>
    <property type="project" value="UniProtKB-EC"/>
</dbReference>
<name>A0AAW9HQ45_9ACTO</name>
<evidence type="ECO:0000313" key="8">
    <source>
        <dbReference type="Proteomes" id="UP001288320"/>
    </source>
</evidence>
<dbReference type="GO" id="GO:0032259">
    <property type="term" value="P:methylation"/>
    <property type="evidence" value="ECO:0007669"/>
    <property type="project" value="UniProtKB-KW"/>
</dbReference>
<dbReference type="AlphaFoldDB" id="A0AAW9HQ45"/>
<dbReference type="GO" id="GO:0006304">
    <property type="term" value="P:DNA modification"/>
    <property type="evidence" value="ECO:0007669"/>
    <property type="project" value="InterPro"/>
</dbReference>
<evidence type="ECO:0000256" key="2">
    <source>
        <dbReference type="ARBA" id="ARBA00022603"/>
    </source>
</evidence>